<proteinExistence type="predicted"/>
<feature type="region of interest" description="Disordered" evidence="1">
    <location>
        <begin position="1"/>
        <end position="29"/>
    </location>
</feature>
<evidence type="ECO:0000256" key="1">
    <source>
        <dbReference type="SAM" id="MobiDB-lite"/>
    </source>
</evidence>
<evidence type="ECO:0000313" key="3">
    <source>
        <dbReference type="Proteomes" id="UP000015103"/>
    </source>
</evidence>
<feature type="region of interest" description="Disordered" evidence="1">
    <location>
        <begin position="77"/>
        <end position="98"/>
    </location>
</feature>
<evidence type="ECO:0000313" key="2">
    <source>
        <dbReference type="EnsemblMetazoa" id="RPRC008471-PA"/>
    </source>
</evidence>
<dbReference type="Proteomes" id="UP000015103">
    <property type="component" value="Unassembled WGS sequence"/>
</dbReference>
<feature type="compositionally biased region" description="Low complexity" evidence="1">
    <location>
        <begin position="117"/>
        <end position="129"/>
    </location>
</feature>
<organism evidence="2 3">
    <name type="scientific">Rhodnius prolixus</name>
    <name type="common">Triatomid bug</name>
    <dbReference type="NCBI Taxonomy" id="13249"/>
    <lineage>
        <taxon>Eukaryota</taxon>
        <taxon>Metazoa</taxon>
        <taxon>Ecdysozoa</taxon>
        <taxon>Arthropoda</taxon>
        <taxon>Hexapoda</taxon>
        <taxon>Insecta</taxon>
        <taxon>Pterygota</taxon>
        <taxon>Neoptera</taxon>
        <taxon>Paraneoptera</taxon>
        <taxon>Hemiptera</taxon>
        <taxon>Heteroptera</taxon>
        <taxon>Panheteroptera</taxon>
        <taxon>Cimicomorpha</taxon>
        <taxon>Reduviidae</taxon>
        <taxon>Triatominae</taxon>
        <taxon>Rhodnius</taxon>
    </lineage>
</organism>
<keyword evidence="3" id="KW-1185">Reference proteome</keyword>
<feature type="region of interest" description="Disordered" evidence="1">
    <location>
        <begin position="117"/>
        <end position="137"/>
    </location>
</feature>
<accession>T1HWQ1</accession>
<dbReference type="VEuPathDB" id="VectorBase:RPRC008471"/>
<sequence length="137" mass="15661">GDGSSAIVKNGYPPKPLIGANQNQEASLQNGRANYGREGEGVYNHHPEQWNYQYQQNPVSSQIFTHKGSGLIPQSDRYIQQHPYPPQDGISRNNGQQYSDQAPYYYESVPYRMYPQNQQSNKWQPSQQQHGILTTFT</sequence>
<dbReference type="AlphaFoldDB" id="T1HWQ1"/>
<dbReference type="InParanoid" id="T1HWQ1"/>
<reference evidence="2" key="1">
    <citation type="submission" date="2015-05" db="UniProtKB">
        <authorList>
            <consortium name="EnsemblMetazoa"/>
        </authorList>
    </citation>
    <scope>IDENTIFICATION</scope>
</reference>
<dbReference type="EMBL" id="ACPB03022441">
    <property type="status" value="NOT_ANNOTATED_CDS"/>
    <property type="molecule type" value="Genomic_DNA"/>
</dbReference>
<name>T1HWQ1_RHOPR</name>
<dbReference type="HOGENOM" id="CLU_1870312_0_0_1"/>
<protein>
    <submittedName>
        <fullName evidence="2">Uncharacterized protein</fullName>
    </submittedName>
</protein>
<feature type="compositionally biased region" description="Polar residues" evidence="1">
    <location>
        <begin position="20"/>
        <end position="29"/>
    </location>
</feature>
<dbReference type="EnsemblMetazoa" id="RPRC008471-RA">
    <property type="protein sequence ID" value="RPRC008471-PA"/>
    <property type="gene ID" value="RPRC008471"/>
</dbReference>